<dbReference type="Pfam" id="PF00675">
    <property type="entry name" value="Peptidase_M16"/>
    <property type="match status" value="2"/>
</dbReference>
<feature type="domain" description="Peptidase M16 N-terminal" evidence="3">
    <location>
        <begin position="74"/>
        <end position="219"/>
    </location>
</feature>
<evidence type="ECO:0000313" key="6">
    <source>
        <dbReference type="Proteomes" id="UP001483337"/>
    </source>
</evidence>
<evidence type="ECO:0000259" key="4">
    <source>
        <dbReference type="Pfam" id="PF05193"/>
    </source>
</evidence>
<dbReference type="EMBL" id="CP150886">
    <property type="protein sequence ID" value="WZB89894.1"/>
    <property type="molecule type" value="Genomic_DNA"/>
</dbReference>
<dbReference type="InterPro" id="IPR011249">
    <property type="entry name" value="Metalloenz_LuxS/M16"/>
</dbReference>
<dbReference type="InterPro" id="IPR050361">
    <property type="entry name" value="MPP/UQCRC_Complex"/>
</dbReference>
<protein>
    <submittedName>
        <fullName evidence="5">Pitrilysin family protein</fullName>
    </submittedName>
</protein>
<keyword evidence="2" id="KW-0472">Membrane</keyword>
<name>A0ABZ2UX46_9CYAN</name>
<feature type="domain" description="Peptidase M16 C-terminal" evidence="4">
    <location>
        <begin position="225"/>
        <end position="402"/>
    </location>
</feature>
<sequence length="939" mass="104455">MFVITSLHRYRLFLFLCLFSVISVFLLKFIFSGSQKLITVNGEHYPQIFVSKPKNNITITNNVQKTVLDNGLTVLTKEVKNAPVVSVQVWYGVGSINETPGINGIAHQLEHIMFKGTKSRPIQFAKLFSALGSHNNGFTSYEQTAYYHTAEKDKLKALLELEADRMKNLLIDNQQLSSEKRVVISELQGYENSEKYRLKRAVMQSVFPHSAYGLPTAGTSADVEKLTVEQVREYYQRFYHPDRAILVIVGDFQTKSTLETVKEIFGQVPKSQQPPQFTQSPTPKIPSSPVILREPGAGKILQMIYPVPDLHHPDIPVLGVMDYVLTAGKNAYLHQSLIKSGLATGISARVVGLSKIGWYDLSVDVAANQDLETVNHSVKSAIAKLVETGITPEQVERAKKLLIANVVLNKRDITSQGMQFANDQLVAGDYKYTEKYLEKVRQVKAADVIDVINRYLKPELAAVGFFEPQENVKVSHSSSIVAGEESFTQDVKFTADEVSKYLPDIKEDSSNLIQNLPLPQRLTFDNGLQVLLLPDHSSPTVTVGGYIKAGKEFEQADKAGLASLVAENLMSGTKTQDAANISKALEDRGASLDFTALREGVRIQSQGLREDLPVLIETIGDVVRNSTFPAEELEVSRQQALNVLNSDLKDPYEVANRKFIQSLYPQSHPLHIFPTQESIGNIKGEDVIAFREKHYRPDRMVLVLVGDFDVEKVRSLIDAKFSDWGVQGKAPVVEYPQVVVTNKGVRINSVLPGKSQAVTYMGYVGIKRQDPRFYQALVLNQILGGDSLSSRLGAEVRDRLGLSYNIYSNFQGGKNVGTFLIEMQTNPEDANQAIATTRKLLEQIHQQGVTAAELETAKRTLISSYNISLSKPEQLNNRILLNKFYGLNESELRNFVQKIQKVTTEEVNQAARQLLDPDKFVVVTAGPPIITADSGKNSR</sequence>
<keyword evidence="2" id="KW-0812">Transmembrane</keyword>
<dbReference type="Proteomes" id="UP001483337">
    <property type="component" value="Chromosome"/>
</dbReference>
<comment type="similarity">
    <text evidence="1">Belongs to the peptidase M16 family.</text>
</comment>
<feature type="domain" description="Peptidase M16 C-terminal" evidence="4">
    <location>
        <begin position="682"/>
        <end position="861"/>
    </location>
</feature>
<dbReference type="InterPro" id="IPR007863">
    <property type="entry name" value="Peptidase_M16_C"/>
</dbReference>
<dbReference type="RefSeq" id="WP_353932789.1">
    <property type="nucleotide sequence ID" value="NZ_CP150886.1"/>
</dbReference>
<feature type="domain" description="Peptidase M16 N-terminal" evidence="3">
    <location>
        <begin position="530"/>
        <end position="645"/>
    </location>
</feature>
<keyword evidence="2" id="KW-1133">Transmembrane helix</keyword>
<gene>
    <name evidence="5" type="ORF">WJM97_09450</name>
</gene>
<evidence type="ECO:0000259" key="3">
    <source>
        <dbReference type="Pfam" id="PF00675"/>
    </source>
</evidence>
<organism evidence="5 6">
    <name type="scientific">Okeanomitos corallinicola TIOX110</name>
    <dbReference type="NCBI Taxonomy" id="3133117"/>
    <lineage>
        <taxon>Bacteria</taxon>
        <taxon>Bacillati</taxon>
        <taxon>Cyanobacteriota</taxon>
        <taxon>Cyanophyceae</taxon>
        <taxon>Nostocales</taxon>
        <taxon>Aphanizomenonaceae</taxon>
        <taxon>Okeanomitos</taxon>
    </lineage>
</organism>
<dbReference type="SUPFAM" id="SSF63411">
    <property type="entry name" value="LuxS/MPP-like metallohydrolase"/>
    <property type="match status" value="4"/>
</dbReference>
<dbReference type="PANTHER" id="PTHR11851:SF49">
    <property type="entry name" value="MITOCHONDRIAL-PROCESSING PEPTIDASE SUBUNIT ALPHA"/>
    <property type="match status" value="1"/>
</dbReference>
<evidence type="ECO:0000256" key="2">
    <source>
        <dbReference type="SAM" id="Phobius"/>
    </source>
</evidence>
<evidence type="ECO:0000256" key="1">
    <source>
        <dbReference type="ARBA" id="ARBA00007261"/>
    </source>
</evidence>
<dbReference type="Gene3D" id="3.30.830.10">
    <property type="entry name" value="Metalloenzyme, LuxS/M16 peptidase-like"/>
    <property type="match status" value="4"/>
</dbReference>
<keyword evidence="6" id="KW-1185">Reference proteome</keyword>
<proteinExistence type="inferred from homology"/>
<reference evidence="5 6" key="1">
    <citation type="submission" date="2024-04" db="EMBL/GenBank/DDBJ databases">
        <title>Okeanomitos corallinicola gen. &amp; sp. nov. (Nostocales, Cyanobacteria), a new toxic marine heterocyst-forming cyanobacterium from a coral reef.</title>
        <authorList>
            <person name="Li H."/>
            <person name="Li R."/>
            <person name="Kang J."/>
            <person name="Hii K.S."/>
            <person name="Mohamed H.F."/>
            <person name="Xu X."/>
            <person name="Luo Z."/>
        </authorList>
    </citation>
    <scope>NUCLEOTIDE SEQUENCE [LARGE SCALE GENOMIC DNA]</scope>
    <source>
        <strain evidence="5 6">TIOX110</strain>
    </source>
</reference>
<evidence type="ECO:0000313" key="5">
    <source>
        <dbReference type="EMBL" id="WZB89894.1"/>
    </source>
</evidence>
<accession>A0ABZ2UX46</accession>
<dbReference type="InterPro" id="IPR011765">
    <property type="entry name" value="Pept_M16_N"/>
</dbReference>
<dbReference type="PANTHER" id="PTHR11851">
    <property type="entry name" value="METALLOPROTEASE"/>
    <property type="match status" value="1"/>
</dbReference>
<dbReference type="Pfam" id="PF05193">
    <property type="entry name" value="Peptidase_M16_C"/>
    <property type="match status" value="2"/>
</dbReference>
<feature type="transmembrane region" description="Helical" evidence="2">
    <location>
        <begin position="12"/>
        <end position="31"/>
    </location>
</feature>